<comment type="catalytic activity">
    <reaction evidence="1 13">
        <text>Catalyzes the rearrangement of -S-S- bonds in proteins.</text>
        <dbReference type="EC" id="5.3.4.1"/>
    </reaction>
</comment>
<evidence type="ECO:0000256" key="13">
    <source>
        <dbReference type="RuleBase" id="RU361130"/>
    </source>
</evidence>
<dbReference type="HOGENOM" id="CLU_025879_6_0_1"/>
<reference evidence="16" key="1">
    <citation type="journal article" date="2002" name="Science">
        <title>The draft genome of Ciona intestinalis: insights into chordate and vertebrate origins.</title>
        <authorList>
            <person name="Dehal P."/>
            <person name="Satou Y."/>
            <person name="Campbell R.K."/>
            <person name="Chapman J."/>
            <person name="Degnan B."/>
            <person name="De Tomaso A."/>
            <person name="Davidson B."/>
            <person name="Di Gregorio A."/>
            <person name="Gelpke M."/>
            <person name="Goodstein D.M."/>
            <person name="Harafuji N."/>
            <person name="Hastings K.E."/>
            <person name="Ho I."/>
            <person name="Hotta K."/>
            <person name="Huang W."/>
            <person name="Kawashima T."/>
            <person name="Lemaire P."/>
            <person name="Martinez D."/>
            <person name="Meinertzhagen I.A."/>
            <person name="Necula S."/>
            <person name="Nonaka M."/>
            <person name="Putnam N."/>
            <person name="Rash S."/>
            <person name="Saiga H."/>
            <person name="Satake M."/>
            <person name="Terry A."/>
            <person name="Yamada L."/>
            <person name="Wang H.G."/>
            <person name="Awazu S."/>
            <person name="Azumi K."/>
            <person name="Boore J."/>
            <person name="Branno M."/>
            <person name="Chin-Bow S."/>
            <person name="DeSantis R."/>
            <person name="Doyle S."/>
            <person name="Francino P."/>
            <person name="Keys D.N."/>
            <person name="Haga S."/>
            <person name="Hayashi H."/>
            <person name="Hino K."/>
            <person name="Imai K.S."/>
            <person name="Inaba K."/>
            <person name="Kano S."/>
            <person name="Kobayashi K."/>
            <person name="Kobayashi M."/>
            <person name="Lee B.I."/>
            <person name="Makabe K.W."/>
            <person name="Manohar C."/>
            <person name="Matassi G."/>
            <person name="Medina M."/>
            <person name="Mochizuki Y."/>
            <person name="Mount S."/>
            <person name="Morishita T."/>
            <person name="Miura S."/>
            <person name="Nakayama A."/>
            <person name="Nishizaka S."/>
            <person name="Nomoto H."/>
            <person name="Ohta F."/>
            <person name="Oishi K."/>
            <person name="Rigoutsos I."/>
            <person name="Sano M."/>
            <person name="Sasaki A."/>
            <person name="Sasakura Y."/>
            <person name="Shoguchi E."/>
            <person name="Shin-i T."/>
            <person name="Spagnuolo A."/>
            <person name="Stainier D."/>
            <person name="Suzuki M.M."/>
            <person name="Tassy O."/>
            <person name="Takatori N."/>
            <person name="Tokuoka M."/>
            <person name="Yagi K."/>
            <person name="Yoshizaki F."/>
            <person name="Wada S."/>
            <person name="Zhang C."/>
            <person name="Hyatt P.D."/>
            <person name="Larimer F."/>
            <person name="Detter C."/>
            <person name="Doggett N."/>
            <person name="Glavina T."/>
            <person name="Hawkins T."/>
            <person name="Richardson P."/>
            <person name="Lucas S."/>
            <person name="Kohara Y."/>
            <person name="Levine M."/>
            <person name="Satoh N."/>
            <person name="Rokhsar D.S."/>
        </authorList>
    </citation>
    <scope>NUCLEOTIDE SEQUENCE [LARGE SCALE GENOMIC DNA]</scope>
</reference>
<keyword evidence="10 11" id="KW-0676">Redox-active center</keyword>
<dbReference type="NCBIfam" id="TIGR01126">
    <property type="entry name" value="pdi_dom"/>
    <property type="match status" value="2"/>
</dbReference>
<evidence type="ECO:0000313" key="16">
    <source>
        <dbReference type="Proteomes" id="UP000008144"/>
    </source>
</evidence>
<evidence type="ECO:0000256" key="12">
    <source>
        <dbReference type="RuleBase" id="RU004208"/>
    </source>
</evidence>
<dbReference type="FunFam" id="3.40.30.10:FF:000185">
    <property type="entry name" value="Protein disulfide-isomerase"/>
    <property type="match status" value="1"/>
</dbReference>
<evidence type="ECO:0000313" key="15">
    <source>
        <dbReference type="Ensembl" id="ENSCINP00000005773.4"/>
    </source>
</evidence>
<comment type="subcellular location">
    <subcellularLocation>
        <location evidence="3">Endoplasmic reticulum lumen</location>
    </subcellularLocation>
    <subcellularLocation>
        <location evidence="2">Melanosome</location>
    </subcellularLocation>
</comment>
<dbReference type="GO" id="GO:0006457">
    <property type="term" value="P:protein folding"/>
    <property type="evidence" value="ECO:0000318"/>
    <property type="project" value="GO_Central"/>
</dbReference>
<keyword evidence="6" id="KW-0677">Repeat</keyword>
<name>F6WYW5_CIOIN</name>
<dbReference type="GO" id="GO:0003756">
    <property type="term" value="F:protein disulfide isomerase activity"/>
    <property type="evidence" value="ECO:0000318"/>
    <property type="project" value="GO_Central"/>
</dbReference>
<dbReference type="PANTHER" id="PTHR18929">
    <property type="entry name" value="PROTEIN DISULFIDE ISOMERASE"/>
    <property type="match status" value="1"/>
</dbReference>
<dbReference type="GeneTree" id="ENSGT00940000168753"/>
<evidence type="ECO:0000256" key="4">
    <source>
        <dbReference type="ARBA" id="ARBA00006347"/>
    </source>
</evidence>
<evidence type="ECO:0000259" key="14">
    <source>
        <dbReference type="PROSITE" id="PS51352"/>
    </source>
</evidence>
<dbReference type="Pfam" id="PF13848">
    <property type="entry name" value="Thioredoxin_6"/>
    <property type="match status" value="1"/>
</dbReference>
<dbReference type="GO" id="GO:0034976">
    <property type="term" value="P:response to endoplasmic reticulum stress"/>
    <property type="evidence" value="ECO:0000318"/>
    <property type="project" value="GO_Central"/>
</dbReference>
<evidence type="ECO:0000256" key="10">
    <source>
        <dbReference type="ARBA" id="ARBA00023284"/>
    </source>
</evidence>
<dbReference type="PROSITE" id="PS51352">
    <property type="entry name" value="THIOREDOXIN_2"/>
    <property type="match status" value="2"/>
</dbReference>
<feature type="signal peptide" evidence="13">
    <location>
        <begin position="1"/>
        <end position="29"/>
    </location>
</feature>
<dbReference type="InterPro" id="IPR013766">
    <property type="entry name" value="Thioredoxin_domain"/>
</dbReference>
<evidence type="ECO:0000256" key="11">
    <source>
        <dbReference type="PIRSR" id="PIRSR605792-51"/>
    </source>
</evidence>
<dbReference type="FunFam" id="3.40.30.10:FF:000017">
    <property type="entry name" value="Protein disulfide-isomerase A4"/>
    <property type="match status" value="1"/>
</dbReference>
<organism evidence="15 16">
    <name type="scientific">Ciona intestinalis</name>
    <name type="common">Transparent sea squirt</name>
    <name type="synonym">Ascidia intestinalis</name>
    <dbReference type="NCBI Taxonomy" id="7719"/>
    <lineage>
        <taxon>Eukaryota</taxon>
        <taxon>Metazoa</taxon>
        <taxon>Chordata</taxon>
        <taxon>Tunicata</taxon>
        <taxon>Ascidiacea</taxon>
        <taxon>Phlebobranchia</taxon>
        <taxon>Cionidae</taxon>
        <taxon>Ciona</taxon>
    </lineage>
</organism>
<accession>F6WYW5</accession>
<dbReference type="InParanoid" id="F6WYW5"/>
<dbReference type="NCBIfam" id="TIGR01130">
    <property type="entry name" value="ER_PDI_fam"/>
    <property type="match status" value="1"/>
</dbReference>
<dbReference type="InterPro" id="IPR005792">
    <property type="entry name" value="Prot_disulphide_isomerase"/>
</dbReference>
<reference evidence="15" key="2">
    <citation type="submission" date="2025-08" db="UniProtKB">
        <authorList>
            <consortium name="Ensembl"/>
        </authorList>
    </citation>
    <scope>IDENTIFICATION</scope>
</reference>
<dbReference type="CDD" id="cd02995">
    <property type="entry name" value="PDI_a_PDI_a'_C"/>
    <property type="match status" value="1"/>
</dbReference>
<evidence type="ECO:0000256" key="3">
    <source>
        <dbReference type="ARBA" id="ARBA00004319"/>
    </source>
</evidence>
<dbReference type="FunFam" id="3.40.30.10:FF:000045">
    <property type="entry name" value="Disulfide-isomerase A3"/>
    <property type="match status" value="1"/>
</dbReference>
<keyword evidence="16" id="KW-1185">Reference proteome</keyword>
<evidence type="ECO:0000256" key="6">
    <source>
        <dbReference type="ARBA" id="ARBA00022737"/>
    </source>
</evidence>
<feature type="domain" description="Thioredoxin" evidence="14">
    <location>
        <begin position="24"/>
        <end position="139"/>
    </location>
</feature>
<reference evidence="15" key="3">
    <citation type="submission" date="2025-09" db="UniProtKB">
        <authorList>
            <consortium name="Ensembl"/>
        </authorList>
    </citation>
    <scope>IDENTIFICATION</scope>
</reference>
<dbReference type="AlphaFoldDB" id="F6WYW5"/>
<evidence type="ECO:0000256" key="9">
    <source>
        <dbReference type="ARBA" id="ARBA00023235"/>
    </source>
</evidence>
<dbReference type="GO" id="GO:0005783">
    <property type="term" value="C:endoplasmic reticulum"/>
    <property type="evidence" value="ECO:0000318"/>
    <property type="project" value="GO_Central"/>
</dbReference>
<dbReference type="GO" id="GO:0009986">
    <property type="term" value="C:cell surface"/>
    <property type="evidence" value="ECO:0000318"/>
    <property type="project" value="GO_Central"/>
</dbReference>
<dbReference type="CDD" id="cd02961">
    <property type="entry name" value="PDI_a_family"/>
    <property type="match status" value="1"/>
</dbReference>
<dbReference type="Ensembl" id="ENSCINT00000005773.4">
    <property type="protein sequence ID" value="ENSCINP00000005773.4"/>
    <property type="gene ID" value="ENSCING00000002826.4"/>
</dbReference>
<dbReference type="PROSITE" id="PS00194">
    <property type="entry name" value="THIOREDOXIN_1"/>
    <property type="match status" value="2"/>
</dbReference>
<sequence>ILLVRWYNTFKMKHLFIALSALCVAIVSAADDVLVLTDSNFDAEIVKHSIILMEFYAPWCGHCKKLAPEYDIAATKLKRNDPPIRIGKVDCTENTATCSKFGVSGYPTLKLFADGKLSKDYDGPRQADGIVKYMQKAASPAAVLIETAAAHDKLLQKSSSVVVVGYFTDKAKATAFENVAKTLRDDYKFAYTTSDDVMDAAGEKDTVKMYRPQAMANKFEESTMVIAGEPTVDGYRTFLNENALGRCGLLTTDNYGKFKKPLVILAGSDVDYVKNIKGSNYWRNRVVKFGKEFKEQLTFGIANKDGIVGLLPESGLPEDVSPVVVIVDAQDRKYVMPNAFSSKDNFVAFLTSYTNGELSPFIKSEEPPADNDGPVTVVTGKTFDEIVMDESKDVLIEFYAPWCGHCKSLEPKWNELGEKMKDNNDIVIAKIDATANDSPSQFQVSGFPTIYFAPKGNKQNPVKYQGGREVADFSKYLKENASKGKSEL</sequence>
<keyword evidence="7" id="KW-0256">Endoplasmic reticulum</keyword>
<evidence type="ECO:0000256" key="7">
    <source>
        <dbReference type="ARBA" id="ARBA00022824"/>
    </source>
</evidence>
<dbReference type="GO" id="GO:0005788">
    <property type="term" value="C:endoplasmic reticulum lumen"/>
    <property type="evidence" value="ECO:0007669"/>
    <property type="project" value="UniProtKB-SubCell"/>
</dbReference>
<dbReference type="SUPFAM" id="SSF52833">
    <property type="entry name" value="Thioredoxin-like"/>
    <property type="match status" value="4"/>
</dbReference>
<evidence type="ECO:0000256" key="1">
    <source>
        <dbReference type="ARBA" id="ARBA00001182"/>
    </source>
</evidence>
<feature type="chain" id="PRO_5005129987" description="Protein disulfide-isomerase" evidence="13">
    <location>
        <begin position="30"/>
        <end position="488"/>
    </location>
</feature>
<keyword evidence="8 11" id="KW-1015">Disulfide bond</keyword>
<protein>
    <recommendedName>
        <fullName evidence="13">Protein disulfide-isomerase</fullName>
        <ecNumber evidence="13">5.3.4.1</ecNumber>
    </recommendedName>
</protein>
<feature type="domain" description="Thioredoxin" evidence="14">
    <location>
        <begin position="353"/>
        <end position="482"/>
    </location>
</feature>
<proteinExistence type="inferred from homology"/>
<keyword evidence="9 13" id="KW-0413">Isomerase</keyword>
<feature type="disulfide bond" description="Redox-active" evidence="11">
    <location>
        <begin position="403"/>
        <end position="406"/>
    </location>
</feature>
<evidence type="ECO:0000256" key="8">
    <source>
        <dbReference type="ARBA" id="ARBA00023157"/>
    </source>
</evidence>
<dbReference type="EC" id="5.3.4.1" evidence="13"/>
<dbReference type="InterPro" id="IPR017937">
    <property type="entry name" value="Thioredoxin_CS"/>
</dbReference>
<dbReference type="Proteomes" id="UP000008144">
    <property type="component" value="Unassembled WGS sequence"/>
</dbReference>
<dbReference type="InterPro" id="IPR005788">
    <property type="entry name" value="PDI_thioredoxin-like_dom"/>
</dbReference>
<dbReference type="PANTHER" id="PTHR18929:SF132">
    <property type="entry name" value="PROTEIN DISULFIDE-ISOMERASE A3"/>
    <property type="match status" value="1"/>
</dbReference>
<dbReference type="PRINTS" id="PR00421">
    <property type="entry name" value="THIOREDOXIN"/>
</dbReference>
<dbReference type="InterPro" id="IPR036249">
    <property type="entry name" value="Thioredoxin-like_sf"/>
</dbReference>
<dbReference type="OMA" id="QLANKFE"/>
<feature type="disulfide bond" description="Redox-active" evidence="11">
    <location>
        <begin position="60"/>
        <end position="63"/>
    </location>
</feature>
<evidence type="ECO:0000256" key="2">
    <source>
        <dbReference type="ARBA" id="ARBA00004223"/>
    </source>
</evidence>
<comment type="similarity">
    <text evidence="4 12">Belongs to the protein disulfide isomerase family.</text>
</comment>
<evidence type="ECO:0000256" key="5">
    <source>
        <dbReference type="ARBA" id="ARBA00022729"/>
    </source>
</evidence>
<dbReference type="Pfam" id="PF00085">
    <property type="entry name" value="Thioredoxin"/>
    <property type="match status" value="2"/>
</dbReference>
<dbReference type="STRING" id="7719.ENSCINP00000005773"/>
<dbReference type="Gene3D" id="3.40.30.10">
    <property type="entry name" value="Glutaredoxin"/>
    <property type="match status" value="4"/>
</dbReference>
<keyword evidence="5 13" id="KW-0732">Signal</keyword>
<dbReference type="FunCoup" id="F6WYW5">
    <property type="interactions" value="437"/>
</dbReference>